<dbReference type="Gene3D" id="3.30.360.10">
    <property type="entry name" value="Dihydrodipicolinate Reductase, domain 2"/>
    <property type="match status" value="1"/>
</dbReference>
<dbReference type="SUPFAM" id="SSF51735">
    <property type="entry name" value="NAD(P)-binding Rossmann-fold domains"/>
    <property type="match status" value="1"/>
</dbReference>
<dbReference type="PANTHER" id="PTHR43377:SF1">
    <property type="entry name" value="BILIVERDIN REDUCTASE A"/>
    <property type="match status" value="1"/>
</dbReference>
<dbReference type="Gene3D" id="3.40.50.720">
    <property type="entry name" value="NAD(P)-binding Rossmann-like Domain"/>
    <property type="match status" value="1"/>
</dbReference>
<evidence type="ECO:0000313" key="3">
    <source>
        <dbReference type="EMBL" id="KAB2585939.1"/>
    </source>
</evidence>
<dbReference type="AlphaFoldDB" id="A0A0C2ZY56"/>
<proteinExistence type="predicted"/>
<feature type="domain" description="GFO/IDH/MocA-like oxidoreductase" evidence="2">
    <location>
        <begin position="139"/>
        <end position="271"/>
    </location>
</feature>
<name>A0A0C2ZY56_RHOER</name>
<organism evidence="3 4">
    <name type="scientific">Rhodococcus erythropolis</name>
    <name type="common">Arthrobacter picolinophilus</name>
    <dbReference type="NCBI Taxonomy" id="1833"/>
    <lineage>
        <taxon>Bacteria</taxon>
        <taxon>Bacillati</taxon>
        <taxon>Actinomycetota</taxon>
        <taxon>Actinomycetes</taxon>
        <taxon>Mycobacteriales</taxon>
        <taxon>Nocardiaceae</taxon>
        <taxon>Rhodococcus</taxon>
        <taxon>Rhodococcus erythropolis group</taxon>
    </lineage>
</organism>
<dbReference type="SUPFAM" id="SSF55347">
    <property type="entry name" value="Glyceraldehyde-3-phosphate dehydrogenase-like, C-terminal domain"/>
    <property type="match status" value="1"/>
</dbReference>
<feature type="domain" description="Gfo/Idh/MocA-like oxidoreductase N-terminal" evidence="1">
    <location>
        <begin position="52"/>
        <end position="129"/>
    </location>
</feature>
<dbReference type="InterPro" id="IPR051450">
    <property type="entry name" value="Gfo/Idh/MocA_Oxidoreductases"/>
</dbReference>
<dbReference type="InterPro" id="IPR055170">
    <property type="entry name" value="GFO_IDH_MocA-like_dom"/>
</dbReference>
<accession>A0A0C2ZY56</accession>
<protein>
    <submittedName>
        <fullName evidence="3">Oxidoreductase</fullName>
    </submittedName>
</protein>
<dbReference type="Pfam" id="PF01408">
    <property type="entry name" value="GFO_IDH_MocA"/>
    <property type="match status" value="1"/>
</dbReference>
<reference evidence="3 4" key="1">
    <citation type="journal article" date="2017" name="Poromechanics V (2013)">
        <title>Genomic Characterization of the Arsenic-Tolerant Actinobacterium, &lt;i&gt;Rhodococcus erythropolis&lt;/i&gt; S43.</title>
        <authorList>
            <person name="Retamal-Morales G."/>
            <person name="Mehnert M."/>
            <person name="Schwabe R."/>
            <person name="Tischler D."/>
            <person name="Schloemann M."/>
            <person name="Levican G.J."/>
        </authorList>
    </citation>
    <scope>NUCLEOTIDE SEQUENCE [LARGE SCALE GENOMIC DNA]</scope>
    <source>
        <strain evidence="3 4">S43</strain>
    </source>
</reference>
<dbReference type="GO" id="GO:0000166">
    <property type="term" value="F:nucleotide binding"/>
    <property type="evidence" value="ECO:0007669"/>
    <property type="project" value="InterPro"/>
</dbReference>
<evidence type="ECO:0000259" key="1">
    <source>
        <dbReference type="Pfam" id="PF01408"/>
    </source>
</evidence>
<comment type="caution">
    <text evidence="3">The sequence shown here is derived from an EMBL/GenBank/DDBJ whole genome shotgun (WGS) entry which is preliminary data.</text>
</comment>
<gene>
    <name evidence="3" type="ORF">BS297_07840</name>
</gene>
<dbReference type="InterPro" id="IPR000683">
    <property type="entry name" value="Gfo/Idh/MocA-like_OxRdtase_N"/>
</dbReference>
<sequence length="352" mass="36954">MTGTGSIRVGFVSGVRHAGSYADLLRSDPRVSLIGASDESSVPDWIREDGIAMAKAADIEWIDELGELLDPERIDLAIICSEPTRHARLAIAALNAGLDVLVDKPVGIDESEAAAVEEAARSNGRICTVVNRTHSPALRRLRRWIDAGNLGLPRHVDIEFLASGTHFATSVERPELVVDPALSGGGEVVNFAGYAADYLRYLTGLDVTEVYAETSTLYGGAHQQFGVEDTALISLALENGVTATVTVGRIPAAPGFGANTATVRVLGSHGYASSDDDKPAVTHFASSGDVTALPIGGFGSDNAVSSFLSHVLDRLPTRTEPDYTVADARASMRVIDAAYLSASSGQPVSVSP</sequence>
<dbReference type="RefSeq" id="WP_042950860.1">
    <property type="nucleotide sequence ID" value="NZ_JAGYWG010000003.1"/>
</dbReference>
<dbReference type="Proteomes" id="UP000325576">
    <property type="component" value="Unassembled WGS sequence"/>
</dbReference>
<dbReference type="PANTHER" id="PTHR43377">
    <property type="entry name" value="BILIVERDIN REDUCTASE A"/>
    <property type="match status" value="1"/>
</dbReference>
<dbReference type="InterPro" id="IPR036291">
    <property type="entry name" value="NAD(P)-bd_dom_sf"/>
</dbReference>
<dbReference type="EMBL" id="MRBO01000261">
    <property type="protein sequence ID" value="KAB2585939.1"/>
    <property type="molecule type" value="Genomic_DNA"/>
</dbReference>
<evidence type="ECO:0000259" key="2">
    <source>
        <dbReference type="Pfam" id="PF22725"/>
    </source>
</evidence>
<evidence type="ECO:0000313" key="4">
    <source>
        <dbReference type="Proteomes" id="UP000325576"/>
    </source>
</evidence>
<dbReference type="Pfam" id="PF22725">
    <property type="entry name" value="GFO_IDH_MocA_C3"/>
    <property type="match status" value="1"/>
</dbReference>